<dbReference type="GO" id="GO:0005783">
    <property type="term" value="C:endoplasmic reticulum"/>
    <property type="evidence" value="ECO:0007669"/>
    <property type="project" value="TreeGrafter"/>
</dbReference>
<dbReference type="STRING" id="94130.A0A2Z6S6I7"/>
<comment type="caution">
    <text evidence="4">The sequence shown here is derived from an EMBL/GenBank/DDBJ whole genome shotgun (WGS) entry which is preliminary data.</text>
</comment>
<dbReference type="Proteomes" id="UP000247702">
    <property type="component" value="Unassembled WGS sequence"/>
</dbReference>
<dbReference type="PANTHER" id="PTHR44360:SF1">
    <property type="entry name" value="DNAJ HOMOLOG SUBFAMILY B MEMBER 9"/>
    <property type="match status" value="1"/>
</dbReference>
<evidence type="ECO:0000256" key="2">
    <source>
        <dbReference type="SAM" id="Phobius"/>
    </source>
</evidence>
<dbReference type="InterPro" id="IPR025207">
    <property type="entry name" value="Sim4_Fta4"/>
</dbReference>
<keyword evidence="2" id="KW-0472">Membrane</keyword>
<evidence type="ECO:0000313" key="4">
    <source>
        <dbReference type="EMBL" id="GBC04272.1"/>
    </source>
</evidence>
<keyword evidence="2" id="KW-0812">Transmembrane</keyword>
<dbReference type="Pfam" id="PF13093">
    <property type="entry name" value="FTA4"/>
    <property type="match status" value="1"/>
</dbReference>
<keyword evidence="2" id="KW-1133">Transmembrane helix</keyword>
<name>A0A2Z6S6I7_9GLOM</name>
<feature type="transmembrane region" description="Helical" evidence="2">
    <location>
        <begin position="160"/>
        <end position="179"/>
    </location>
</feature>
<evidence type="ECO:0000256" key="1">
    <source>
        <dbReference type="ARBA" id="ARBA00023186"/>
    </source>
</evidence>
<reference evidence="4 5" key="1">
    <citation type="submission" date="2017-11" db="EMBL/GenBank/DDBJ databases">
        <title>The genome of Rhizophagus clarus HR1 reveals common genetic basis of auxotrophy among arbuscular mycorrhizal fungi.</title>
        <authorList>
            <person name="Kobayashi Y."/>
        </authorList>
    </citation>
    <scope>NUCLEOTIDE SEQUENCE [LARGE SCALE GENOMIC DNA]</scope>
    <source>
        <strain evidence="4 5">HR1</strain>
    </source>
</reference>
<dbReference type="GO" id="GO:0051087">
    <property type="term" value="F:protein-folding chaperone binding"/>
    <property type="evidence" value="ECO:0007669"/>
    <property type="project" value="TreeGrafter"/>
</dbReference>
<dbReference type="PROSITE" id="PS50076">
    <property type="entry name" value="DNAJ_2"/>
    <property type="match status" value="1"/>
</dbReference>
<feature type="transmembrane region" description="Helical" evidence="2">
    <location>
        <begin position="228"/>
        <end position="248"/>
    </location>
</feature>
<evidence type="ECO:0000259" key="3">
    <source>
        <dbReference type="PROSITE" id="PS50076"/>
    </source>
</evidence>
<organism evidence="4 5">
    <name type="scientific">Rhizophagus clarus</name>
    <dbReference type="NCBI Taxonomy" id="94130"/>
    <lineage>
        <taxon>Eukaryota</taxon>
        <taxon>Fungi</taxon>
        <taxon>Fungi incertae sedis</taxon>
        <taxon>Mucoromycota</taxon>
        <taxon>Glomeromycotina</taxon>
        <taxon>Glomeromycetes</taxon>
        <taxon>Glomerales</taxon>
        <taxon>Glomeraceae</taxon>
        <taxon>Rhizophagus</taxon>
    </lineage>
</organism>
<accession>A0A2Z6S6I7</accession>
<dbReference type="Gene3D" id="1.10.287.110">
    <property type="entry name" value="DnaJ domain"/>
    <property type="match status" value="1"/>
</dbReference>
<protein>
    <recommendedName>
        <fullName evidence="3">J domain-containing protein</fullName>
    </recommendedName>
</protein>
<sequence>MSEWLSFFGWSFLPGLVTNWIQNIYYRTVYRAGENIPKPGQQKHRIHRRRIYIFVVLTYLIYTIAEVIYSIPPNYYDLLGVSQDFTPKDLKSNLRKLQLAFHPDRNSEQQAESNFILLRKAYDTLNDPIKRFAYDRFGPDISTWSHCKTKRDYILVGRNYSSGFYLGTGLILFILNILGKGQFGRFWRVIVFCSIGCIEASLILNPQSNTFILSYIFKNFIIFERIKIFRQLFITIFIALSQVGPVLFPIENTENLRPGLHDLEILCNIASVEIKNQLRSSFYPFQNDQNAQSELKRKMEKLVVDNYLHQNDHEFVEKYNEVQQRIISNLNYLHNLYHTLTMEQNYYNRRQAFIESQIKLIEQDFTPSEKWLSKAERAKDQIPLSVIDSVLTKLNMNNKKQRKQSFNRQSIRQILEQLQYLHDQKRKDALEGRVRVEIRENYDDLSWIDSFPENWPHAGPDYESDEEQFERYAQLRSSVRKLQEEYIAIREKCNHYKSLRTLVEPLDKSDIQQNIIAKNAPVVNEIKKMRILLPKLMSTLEKRSDFLSKRQKELSKKE</sequence>
<feature type="transmembrane region" description="Helical" evidence="2">
    <location>
        <begin position="51"/>
        <end position="71"/>
    </location>
</feature>
<dbReference type="GO" id="GO:0031511">
    <property type="term" value="C:Mis6-Sim4 complex"/>
    <property type="evidence" value="ECO:0007669"/>
    <property type="project" value="InterPro"/>
</dbReference>
<dbReference type="PANTHER" id="PTHR44360">
    <property type="entry name" value="DNAJ HOMOLOG SUBFAMILY B MEMBER 9"/>
    <property type="match status" value="1"/>
</dbReference>
<dbReference type="GO" id="GO:0036503">
    <property type="term" value="P:ERAD pathway"/>
    <property type="evidence" value="ECO:0007669"/>
    <property type="project" value="TreeGrafter"/>
</dbReference>
<dbReference type="InterPro" id="IPR001623">
    <property type="entry name" value="DnaJ_domain"/>
</dbReference>
<evidence type="ECO:0000313" key="5">
    <source>
        <dbReference type="Proteomes" id="UP000247702"/>
    </source>
</evidence>
<dbReference type="InterPro" id="IPR036869">
    <property type="entry name" value="J_dom_sf"/>
</dbReference>
<dbReference type="SUPFAM" id="SSF46565">
    <property type="entry name" value="Chaperone J-domain"/>
    <property type="match status" value="1"/>
</dbReference>
<dbReference type="EMBL" id="BEXD01003936">
    <property type="protein sequence ID" value="GBC04272.1"/>
    <property type="molecule type" value="Genomic_DNA"/>
</dbReference>
<gene>
    <name evidence="4" type="ORF">RclHR1_05590027</name>
</gene>
<dbReference type="GO" id="GO:0051787">
    <property type="term" value="F:misfolded protein binding"/>
    <property type="evidence" value="ECO:0007669"/>
    <property type="project" value="TreeGrafter"/>
</dbReference>
<dbReference type="InterPro" id="IPR051948">
    <property type="entry name" value="Hsp70_co-chaperone_J-domain"/>
</dbReference>
<dbReference type="Pfam" id="PF00226">
    <property type="entry name" value="DnaJ"/>
    <property type="match status" value="1"/>
</dbReference>
<keyword evidence="1" id="KW-0143">Chaperone</keyword>
<dbReference type="PRINTS" id="PR00625">
    <property type="entry name" value="JDOMAIN"/>
</dbReference>
<keyword evidence="5" id="KW-1185">Reference proteome</keyword>
<proteinExistence type="predicted"/>
<dbReference type="SMART" id="SM00271">
    <property type="entry name" value="DnaJ"/>
    <property type="match status" value="1"/>
</dbReference>
<dbReference type="CDD" id="cd06257">
    <property type="entry name" value="DnaJ"/>
    <property type="match status" value="1"/>
</dbReference>
<feature type="domain" description="J" evidence="3">
    <location>
        <begin position="74"/>
        <end position="138"/>
    </location>
</feature>
<dbReference type="AlphaFoldDB" id="A0A2Z6S6I7"/>